<dbReference type="InterPro" id="IPR036259">
    <property type="entry name" value="MFS_trans_sf"/>
</dbReference>
<dbReference type="GO" id="GO:0005886">
    <property type="term" value="C:plasma membrane"/>
    <property type="evidence" value="ECO:0007669"/>
    <property type="project" value="TreeGrafter"/>
</dbReference>
<keyword evidence="7" id="KW-1185">Reference proteome</keyword>
<feature type="transmembrane region" description="Helical" evidence="5">
    <location>
        <begin position="467"/>
        <end position="489"/>
    </location>
</feature>
<evidence type="ECO:0000256" key="5">
    <source>
        <dbReference type="SAM" id="Phobius"/>
    </source>
</evidence>
<feature type="transmembrane region" description="Helical" evidence="5">
    <location>
        <begin position="184"/>
        <end position="203"/>
    </location>
</feature>
<dbReference type="PANTHER" id="PTHR23502">
    <property type="entry name" value="MAJOR FACILITATOR SUPERFAMILY"/>
    <property type="match status" value="1"/>
</dbReference>
<keyword evidence="4 5" id="KW-0472">Membrane</keyword>
<dbReference type="InterPro" id="IPR011701">
    <property type="entry name" value="MFS"/>
</dbReference>
<name>A0A6G1G432_9PEZI</name>
<feature type="transmembrane region" description="Helical" evidence="5">
    <location>
        <begin position="91"/>
        <end position="116"/>
    </location>
</feature>
<proteinExistence type="predicted"/>
<evidence type="ECO:0000256" key="1">
    <source>
        <dbReference type="ARBA" id="ARBA00004141"/>
    </source>
</evidence>
<keyword evidence="3 5" id="KW-1133">Transmembrane helix</keyword>
<dbReference type="Pfam" id="PF07690">
    <property type="entry name" value="MFS_1"/>
    <property type="match status" value="1"/>
</dbReference>
<dbReference type="RefSeq" id="XP_033534373.1">
    <property type="nucleotide sequence ID" value="XM_033682346.1"/>
</dbReference>
<keyword evidence="2 5" id="KW-0812">Transmembrane</keyword>
<feature type="transmembrane region" description="Helical" evidence="5">
    <location>
        <begin position="534"/>
        <end position="557"/>
    </location>
</feature>
<dbReference type="SUPFAM" id="SSF103473">
    <property type="entry name" value="MFS general substrate transporter"/>
    <property type="match status" value="1"/>
</dbReference>
<dbReference type="OrthoDB" id="268400at2759"/>
<sequence length="618" mass="68527">MPEEKYVLDKEILATYGEPMSRRERPHSDVRHARRQTLRNGIASIRQSFVGGSTKLYDTNNQLKYIPIPTPDPKDPLNLPPWRKRLAVGSLAIFGAVSIAAETAVASLVPVFIIYYSGISIKEVAKIKKLPSDSVSHNPLEFYAGLNGPPVWKVYFLASMPLLTTGLSQYLIVPLTLALGRRLVLVLCGMIAWTGAIWAGLSASLDSHVAALCYIAVGTAIAQNVLPLVIQDMFFIHERNRNVSVLWAMQGAISVASGVLSPIVIIHWGWRELYAILGGAVFVAWLLVCIFVPETRWERTPEELNGQSKFHLKIGEYRPELDPKIYGSRNFSSNFGIFNRKANWRTTHKSFIYTAKSYFFPNIFWIVLLNSAMVAIASAAAQMVAPVLLAKGWEFERLGFATFAILVASPVSWLICGKGGDALANYSAKKNGGNREPEMHLLNLIIPIACGCGGCILIGFGGEHLELHWMVIISGMFLIAIMYLSGATISSVYCVESYPEWAGPVLINVSAFRSIVGFALSFKVSSWVEERGYMFIWIIYAIMLGVVSMGLPIMYVYGKDIRRETDVTNLLSHLMPRDKMRWIGILTDLLHSTGDDLQLASRNLICLGTLRKLAPYGT</sequence>
<organism evidence="6">
    <name type="scientific">Eremomyces bilateralis CBS 781.70</name>
    <dbReference type="NCBI Taxonomy" id="1392243"/>
    <lineage>
        <taxon>Eukaryota</taxon>
        <taxon>Fungi</taxon>
        <taxon>Dikarya</taxon>
        <taxon>Ascomycota</taxon>
        <taxon>Pezizomycotina</taxon>
        <taxon>Dothideomycetes</taxon>
        <taxon>Dothideomycetes incertae sedis</taxon>
        <taxon>Eremomycetales</taxon>
        <taxon>Eremomycetaceae</taxon>
        <taxon>Eremomyces</taxon>
    </lineage>
</organism>
<reference evidence="8" key="3">
    <citation type="submission" date="2025-04" db="UniProtKB">
        <authorList>
            <consortium name="RefSeq"/>
        </authorList>
    </citation>
    <scope>IDENTIFICATION</scope>
    <source>
        <strain evidence="8">CBS 781.70</strain>
    </source>
</reference>
<feature type="transmembrane region" description="Helical" evidence="5">
    <location>
        <begin position="154"/>
        <end position="172"/>
    </location>
</feature>
<accession>A0A6G1G432</accession>
<evidence type="ECO:0000313" key="6">
    <source>
        <dbReference type="EMBL" id="KAF1812742.1"/>
    </source>
</evidence>
<evidence type="ECO:0000256" key="2">
    <source>
        <dbReference type="ARBA" id="ARBA00022692"/>
    </source>
</evidence>
<dbReference type="GO" id="GO:0022857">
    <property type="term" value="F:transmembrane transporter activity"/>
    <property type="evidence" value="ECO:0007669"/>
    <property type="project" value="InterPro"/>
</dbReference>
<feature type="transmembrane region" description="Helical" evidence="5">
    <location>
        <begin position="501"/>
        <end position="522"/>
    </location>
</feature>
<gene>
    <name evidence="6 8" type="ORF">P152DRAFT_503253</name>
</gene>
<feature type="transmembrane region" description="Helical" evidence="5">
    <location>
        <begin position="441"/>
        <end position="461"/>
    </location>
</feature>
<dbReference type="AlphaFoldDB" id="A0A6G1G432"/>
<feature type="transmembrane region" description="Helical" evidence="5">
    <location>
        <begin position="209"/>
        <end position="230"/>
    </location>
</feature>
<evidence type="ECO:0000313" key="8">
    <source>
        <dbReference type="RefSeq" id="XP_033534373.1"/>
    </source>
</evidence>
<feature type="transmembrane region" description="Helical" evidence="5">
    <location>
        <begin position="358"/>
        <end position="380"/>
    </location>
</feature>
<comment type="subcellular location">
    <subcellularLocation>
        <location evidence="1">Membrane</location>
        <topology evidence="1">Multi-pass membrane protein</topology>
    </subcellularLocation>
</comment>
<dbReference type="EMBL" id="ML975156">
    <property type="protein sequence ID" value="KAF1812742.1"/>
    <property type="molecule type" value="Genomic_DNA"/>
</dbReference>
<reference evidence="6 8" key="1">
    <citation type="submission" date="2020-01" db="EMBL/GenBank/DDBJ databases">
        <authorList>
            <consortium name="DOE Joint Genome Institute"/>
            <person name="Haridas S."/>
            <person name="Albert R."/>
            <person name="Binder M."/>
            <person name="Bloem J."/>
            <person name="Labutti K."/>
            <person name="Salamov A."/>
            <person name="Andreopoulos B."/>
            <person name="Baker S.E."/>
            <person name="Barry K."/>
            <person name="Bills G."/>
            <person name="Bluhm B.H."/>
            <person name="Cannon C."/>
            <person name="Castanera R."/>
            <person name="Culley D.E."/>
            <person name="Daum C."/>
            <person name="Ezra D."/>
            <person name="Gonzalez J.B."/>
            <person name="Henrissat B."/>
            <person name="Kuo A."/>
            <person name="Liang C."/>
            <person name="Lipzen A."/>
            <person name="Lutzoni F."/>
            <person name="Magnuson J."/>
            <person name="Mondo S."/>
            <person name="Nolan M."/>
            <person name="Ohm R."/>
            <person name="Pangilinan J."/>
            <person name="Park H.-J."/>
            <person name="Ramirez L."/>
            <person name="Alfaro M."/>
            <person name="Sun H."/>
            <person name="Tritt A."/>
            <person name="Yoshinaga Y."/>
            <person name="Zwiers L.-H."/>
            <person name="Turgeon B.G."/>
            <person name="Goodwin S.B."/>
            <person name="Spatafora J.W."/>
            <person name="Crous P.W."/>
            <person name="Grigoriev I.V."/>
        </authorList>
    </citation>
    <scope>NUCLEOTIDE SEQUENCE</scope>
    <source>
        <strain evidence="6 8">CBS 781.70</strain>
    </source>
</reference>
<protein>
    <submittedName>
        <fullName evidence="6 8">MFS general substrate transporter</fullName>
    </submittedName>
</protein>
<evidence type="ECO:0000256" key="4">
    <source>
        <dbReference type="ARBA" id="ARBA00023136"/>
    </source>
</evidence>
<evidence type="ECO:0000256" key="3">
    <source>
        <dbReference type="ARBA" id="ARBA00022989"/>
    </source>
</evidence>
<feature type="transmembrane region" description="Helical" evidence="5">
    <location>
        <begin position="400"/>
        <end position="420"/>
    </location>
</feature>
<evidence type="ECO:0000313" key="7">
    <source>
        <dbReference type="Proteomes" id="UP000504638"/>
    </source>
</evidence>
<dbReference type="Gene3D" id="1.20.1250.20">
    <property type="entry name" value="MFS general substrate transporter like domains"/>
    <property type="match status" value="1"/>
</dbReference>
<dbReference type="PANTHER" id="PTHR23502:SF164">
    <property type="entry name" value="MAJOR FACILITATOR SUPERFAMILY (MFS) PROFILE DOMAIN-CONTAINING PROTEIN"/>
    <property type="match status" value="1"/>
</dbReference>
<reference evidence="8" key="2">
    <citation type="submission" date="2020-04" db="EMBL/GenBank/DDBJ databases">
        <authorList>
            <consortium name="NCBI Genome Project"/>
        </authorList>
    </citation>
    <scope>NUCLEOTIDE SEQUENCE</scope>
    <source>
        <strain evidence="8">CBS 781.70</strain>
    </source>
</reference>
<dbReference type="Proteomes" id="UP000504638">
    <property type="component" value="Unplaced"/>
</dbReference>
<feature type="transmembrane region" description="Helical" evidence="5">
    <location>
        <begin position="242"/>
        <end position="267"/>
    </location>
</feature>
<dbReference type="GeneID" id="54422916"/>
<feature type="transmembrane region" description="Helical" evidence="5">
    <location>
        <begin position="273"/>
        <end position="292"/>
    </location>
</feature>